<protein>
    <submittedName>
        <fullName evidence="2">Uncharacterized protein</fullName>
    </submittedName>
</protein>
<dbReference type="AlphaFoldDB" id="A0A0H5R2T4"/>
<sequence>STTSSEGEIGDLKISLSDAEVDLKTAKEALANVEKGAAAEVVLGAMNLVSSIRNQIAAVRNQISTLQSQIPMPDFSRQQSHKTLSVASTCSVYLDMLARKIHKYYDFDCGYDDATIGDVLLAKSGAEGVMWDFRRAKTTHRILGSDGSSTRIKKGETLTSVALPDLYSVDEWNQICKFNFRSTKRIHRGELPTSRSGRQFILIPHCDFSEDMVSLLQNIGVKVKVFDSPNDLEVRDEDTLSL</sequence>
<dbReference type="EMBL" id="HACM01001767">
    <property type="protein sequence ID" value="CRZ02209.1"/>
    <property type="molecule type" value="Transcribed_RNA"/>
</dbReference>
<proteinExistence type="predicted"/>
<evidence type="ECO:0000256" key="1">
    <source>
        <dbReference type="SAM" id="Coils"/>
    </source>
</evidence>
<evidence type="ECO:0000313" key="2">
    <source>
        <dbReference type="EMBL" id="CRZ02209.1"/>
    </source>
</evidence>
<name>A0A0H5R2T4_9EUKA</name>
<feature type="coiled-coil region" evidence="1">
    <location>
        <begin position="16"/>
        <end position="69"/>
    </location>
</feature>
<feature type="non-terminal residue" evidence="2">
    <location>
        <position position="1"/>
    </location>
</feature>
<organism evidence="2">
    <name type="scientific">Spongospora subterranea</name>
    <dbReference type="NCBI Taxonomy" id="70186"/>
    <lineage>
        <taxon>Eukaryota</taxon>
        <taxon>Sar</taxon>
        <taxon>Rhizaria</taxon>
        <taxon>Endomyxa</taxon>
        <taxon>Phytomyxea</taxon>
        <taxon>Plasmodiophorida</taxon>
        <taxon>Plasmodiophoridae</taxon>
        <taxon>Spongospora</taxon>
    </lineage>
</organism>
<keyword evidence="1" id="KW-0175">Coiled coil</keyword>
<reference evidence="2" key="1">
    <citation type="submission" date="2015-04" db="EMBL/GenBank/DDBJ databases">
        <title>The genome sequence of the plant pathogenic Rhizarian Plasmodiophora brassicae reveals insights in its biotrophic life cycle and the origin of chitin synthesis.</title>
        <authorList>
            <person name="Schwelm A."/>
            <person name="Fogelqvist J."/>
            <person name="Knaust A."/>
            <person name="Julke S."/>
            <person name="Lilja T."/>
            <person name="Dhandapani V."/>
            <person name="Bonilla-Rosso G."/>
            <person name="Karlsson M."/>
            <person name="Shevchenko A."/>
            <person name="Choi S.R."/>
            <person name="Kim H.G."/>
            <person name="Park J.Y."/>
            <person name="Lim Y.P."/>
            <person name="Ludwig-Muller J."/>
            <person name="Dixelius C."/>
        </authorList>
    </citation>
    <scope>NUCLEOTIDE SEQUENCE</scope>
    <source>
        <tissue evidence="2">Potato root galls</tissue>
    </source>
</reference>
<accession>A0A0H5R2T4</accession>